<feature type="non-terminal residue" evidence="7">
    <location>
        <position position="1"/>
    </location>
</feature>
<dbReference type="PANTHER" id="PTHR23501:SF198">
    <property type="entry name" value="AZOLE RESISTANCE PROTEIN 1-RELATED"/>
    <property type="match status" value="1"/>
</dbReference>
<dbReference type="GO" id="GO:0022857">
    <property type="term" value="F:transmembrane transporter activity"/>
    <property type="evidence" value="ECO:0007669"/>
    <property type="project" value="InterPro"/>
</dbReference>
<feature type="transmembrane region" description="Helical" evidence="5">
    <location>
        <begin position="30"/>
        <end position="50"/>
    </location>
</feature>
<feature type="transmembrane region" description="Helical" evidence="5">
    <location>
        <begin position="70"/>
        <end position="90"/>
    </location>
</feature>
<keyword evidence="2 5" id="KW-0812">Transmembrane</keyword>
<keyword evidence="8" id="KW-1185">Reference proteome</keyword>
<proteinExistence type="predicted"/>
<reference evidence="7 8" key="1">
    <citation type="journal article" date="2016" name="Mol. Biol. Evol.">
        <title>Comparative Genomics of Early-Diverging Mushroom-Forming Fungi Provides Insights into the Origins of Lignocellulose Decay Capabilities.</title>
        <authorList>
            <person name="Nagy L.G."/>
            <person name="Riley R."/>
            <person name="Tritt A."/>
            <person name="Adam C."/>
            <person name="Daum C."/>
            <person name="Floudas D."/>
            <person name="Sun H."/>
            <person name="Yadav J.S."/>
            <person name="Pangilinan J."/>
            <person name="Larsson K.H."/>
            <person name="Matsuura K."/>
            <person name="Barry K."/>
            <person name="Labutti K."/>
            <person name="Kuo R."/>
            <person name="Ohm R.A."/>
            <person name="Bhattacharya S.S."/>
            <person name="Shirouzu T."/>
            <person name="Yoshinaga Y."/>
            <person name="Martin F.M."/>
            <person name="Grigoriev I.V."/>
            <person name="Hibbett D.S."/>
        </authorList>
    </citation>
    <scope>NUCLEOTIDE SEQUENCE [LARGE SCALE GENOMIC DNA]</scope>
    <source>
        <strain evidence="7 8">HHB9708</strain>
    </source>
</reference>
<feature type="transmembrane region" description="Helical" evidence="5">
    <location>
        <begin position="226"/>
        <end position="248"/>
    </location>
</feature>
<accession>A0A164VMA4</accession>
<sequence length="567" mass="61302">DSPTADKEIHNEPELLSQTQQPELPSKGRLAIICSVFALSLFLTSLDQTIVSTAIPSIASHFDSLSQVTWIPGAYFLTQSGFLLVAGQVLTVFPTKTVYIASVALFEVGSLICAVSQSMNLLIFGRAIAGLGASGISPAVTAVLVEITLLEDRPMIIGLLGINLAMGIIIGPLLGGVFTDHISWRWCFYINLPLGGIAILTILFLLRVPPSQDKRQSTTWKQKLRILDIPGSLFCIGTTVCLLLALQWGGTSKRWNSPTIIALLSLLGVLVPGLAFCEWKRGMHAILPFAMLRRRSQIGATFQAFFIGLGLFVGVYYIPLWYQAQGHTATRSGIDLLPYLMTTIGVAGISGAVINHFGRYWHALVISPLVFSVGSGLLSTIGPESSLAKLVGFQVICGIGIGGALQNTYLVPHAEYDKEKEHIAQGSAIVMFAQLIGGLLGISVAGALFENQLARYLHLLVPDLSPETAAALHQSVSVIFTLPDEVRRATIEAYVQSLDKVFLIGVPVGFLASVSGMYVILKFLFGVCAECFEGFVGIIMSRRCLRLTSPYKHSVLIVMRSWRTLVI</sequence>
<organism evidence="7 8">
    <name type="scientific">Sistotremastrum niveocremeum HHB9708</name>
    <dbReference type="NCBI Taxonomy" id="1314777"/>
    <lineage>
        <taxon>Eukaryota</taxon>
        <taxon>Fungi</taxon>
        <taxon>Dikarya</taxon>
        <taxon>Basidiomycota</taxon>
        <taxon>Agaricomycotina</taxon>
        <taxon>Agaricomycetes</taxon>
        <taxon>Sistotremastrales</taxon>
        <taxon>Sistotremastraceae</taxon>
        <taxon>Sertulicium</taxon>
        <taxon>Sertulicium niveocremeum</taxon>
    </lineage>
</organism>
<protein>
    <submittedName>
        <fullName evidence="7">ABC transporter</fullName>
    </submittedName>
</protein>
<keyword evidence="3 5" id="KW-1133">Transmembrane helix</keyword>
<feature type="transmembrane region" description="Helical" evidence="5">
    <location>
        <begin position="300"/>
        <end position="324"/>
    </location>
</feature>
<dbReference type="InterPro" id="IPR036259">
    <property type="entry name" value="MFS_trans_sf"/>
</dbReference>
<dbReference type="EMBL" id="KV419405">
    <property type="protein sequence ID" value="KZS94284.1"/>
    <property type="molecule type" value="Genomic_DNA"/>
</dbReference>
<evidence type="ECO:0000256" key="2">
    <source>
        <dbReference type="ARBA" id="ARBA00022692"/>
    </source>
</evidence>
<dbReference type="PANTHER" id="PTHR23501">
    <property type="entry name" value="MAJOR FACILITATOR SUPERFAMILY"/>
    <property type="match status" value="1"/>
</dbReference>
<evidence type="ECO:0000256" key="1">
    <source>
        <dbReference type="ARBA" id="ARBA00004141"/>
    </source>
</evidence>
<dbReference type="InterPro" id="IPR020846">
    <property type="entry name" value="MFS_dom"/>
</dbReference>
<dbReference type="CDD" id="cd17502">
    <property type="entry name" value="MFS_Azr1_MDR_like"/>
    <property type="match status" value="1"/>
</dbReference>
<evidence type="ECO:0000313" key="7">
    <source>
        <dbReference type="EMBL" id="KZS94284.1"/>
    </source>
</evidence>
<dbReference type="Pfam" id="PF07690">
    <property type="entry name" value="MFS_1"/>
    <property type="match status" value="1"/>
</dbReference>
<gene>
    <name evidence="7" type="ORF">SISNIDRAFT_505588</name>
</gene>
<dbReference type="Gene3D" id="1.20.1250.20">
    <property type="entry name" value="MFS general substrate transporter like domains"/>
    <property type="match status" value="1"/>
</dbReference>
<feature type="transmembrane region" description="Helical" evidence="5">
    <location>
        <begin position="336"/>
        <end position="354"/>
    </location>
</feature>
<keyword evidence="4 5" id="KW-0472">Membrane</keyword>
<feature type="transmembrane region" description="Helical" evidence="5">
    <location>
        <begin position="157"/>
        <end position="177"/>
    </location>
</feature>
<evidence type="ECO:0000256" key="5">
    <source>
        <dbReference type="SAM" id="Phobius"/>
    </source>
</evidence>
<comment type="subcellular location">
    <subcellularLocation>
        <location evidence="1">Membrane</location>
        <topology evidence="1">Multi-pass membrane protein</topology>
    </subcellularLocation>
</comment>
<feature type="transmembrane region" description="Helical" evidence="5">
    <location>
        <begin position="123"/>
        <end position="145"/>
    </location>
</feature>
<evidence type="ECO:0000256" key="4">
    <source>
        <dbReference type="ARBA" id="ARBA00023136"/>
    </source>
</evidence>
<feature type="domain" description="Major facilitator superfamily (MFS) profile" evidence="6">
    <location>
        <begin position="33"/>
        <end position="524"/>
    </location>
</feature>
<feature type="transmembrane region" description="Helical" evidence="5">
    <location>
        <begin position="183"/>
        <end position="206"/>
    </location>
</feature>
<feature type="transmembrane region" description="Helical" evidence="5">
    <location>
        <begin position="501"/>
        <end position="521"/>
    </location>
</feature>
<feature type="transmembrane region" description="Helical" evidence="5">
    <location>
        <begin position="97"/>
        <end position="117"/>
    </location>
</feature>
<feature type="transmembrane region" description="Helical" evidence="5">
    <location>
        <begin position="260"/>
        <end position="279"/>
    </location>
</feature>
<dbReference type="Proteomes" id="UP000076722">
    <property type="component" value="Unassembled WGS sequence"/>
</dbReference>
<feature type="transmembrane region" description="Helical" evidence="5">
    <location>
        <begin position="361"/>
        <end position="381"/>
    </location>
</feature>
<dbReference type="InterPro" id="IPR011701">
    <property type="entry name" value="MFS"/>
</dbReference>
<dbReference type="PROSITE" id="PS50850">
    <property type="entry name" value="MFS"/>
    <property type="match status" value="1"/>
</dbReference>
<feature type="transmembrane region" description="Helical" evidence="5">
    <location>
        <begin position="387"/>
        <end position="405"/>
    </location>
</feature>
<evidence type="ECO:0000256" key="3">
    <source>
        <dbReference type="ARBA" id="ARBA00022989"/>
    </source>
</evidence>
<dbReference type="STRING" id="1314777.A0A164VMA4"/>
<dbReference type="SUPFAM" id="SSF103473">
    <property type="entry name" value="MFS general substrate transporter"/>
    <property type="match status" value="1"/>
</dbReference>
<name>A0A164VMA4_9AGAM</name>
<dbReference type="OrthoDB" id="10021397at2759"/>
<feature type="transmembrane region" description="Helical" evidence="5">
    <location>
        <begin position="426"/>
        <end position="449"/>
    </location>
</feature>
<dbReference type="AlphaFoldDB" id="A0A164VMA4"/>
<evidence type="ECO:0000313" key="8">
    <source>
        <dbReference type="Proteomes" id="UP000076722"/>
    </source>
</evidence>
<evidence type="ECO:0000259" key="6">
    <source>
        <dbReference type="PROSITE" id="PS50850"/>
    </source>
</evidence>
<dbReference type="GO" id="GO:0005886">
    <property type="term" value="C:plasma membrane"/>
    <property type="evidence" value="ECO:0007669"/>
    <property type="project" value="TreeGrafter"/>
</dbReference>
<dbReference type="PRINTS" id="PR01036">
    <property type="entry name" value="TCRTETB"/>
</dbReference>